<evidence type="ECO:0000256" key="1">
    <source>
        <dbReference type="ARBA" id="ARBA00009995"/>
    </source>
</evidence>
<name>A0AAN7GQ56_9MYRT</name>
<sequence>MHIVVVPWLAMGHIIPYHRLSICLARRGHRVSFLSTPRNLQRLPSAPKTLAHLITLVPLPLIHSHSSLPLHAESSCDITYPKHQILKLAFDSVEPTVVSFLTSSSPPPDWVVTDFSTHWLPGLARRHGIRSVYFSPFFAMLLVFFDSSKLDEGWLTIEDLTRPPSHQGVPRFMSNFAFRPYEIAKYVQRSQEFDSHCVPDVVRYAVTMRDSDLLAIRTCPEFEHECFGLLSQTYRKPVLPIGLLPSVLADDDDDDDEDMEDNEKQWDSMRKWLDKHPPSSVVYVALGTEAELTAGEVESLALGLEQTGLPFFWVLRDPPESTRTARDMLPNGFEERVDGQGVICTEWAPQVRILSHGSVGGFLTHCGCNSIIEGLAFGLVLIMLPMVNDQGLNARLMREKRFGIEVERDERDGWFTPGSVAEAVILAMVSEAGEALRASAKEAMGLFGSREKNDRYVDEFVRYLEEHLYREESAE</sequence>
<comment type="similarity">
    <text evidence="1">Belongs to the UDP-glycosyltransferase family.</text>
</comment>
<accession>A0AAN7GQ56</accession>
<dbReference type="GO" id="GO:0035251">
    <property type="term" value="F:UDP-glucosyltransferase activity"/>
    <property type="evidence" value="ECO:0007669"/>
    <property type="project" value="InterPro"/>
</dbReference>
<dbReference type="FunFam" id="3.40.50.2000:FF:000037">
    <property type="entry name" value="Glycosyltransferase"/>
    <property type="match status" value="1"/>
</dbReference>
<dbReference type="EMBL" id="JAXIOK010000024">
    <property type="protein sequence ID" value="KAK4740892.1"/>
    <property type="molecule type" value="Genomic_DNA"/>
</dbReference>
<keyword evidence="2" id="KW-0808">Transferase</keyword>
<evidence type="ECO:0000313" key="4">
    <source>
        <dbReference type="Proteomes" id="UP001345219"/>
    </source>
</evidence>
<dbReference type="Pfam" id="PF00201">
    <property type="entry name" value="UDPGT"/>
    <property type="match status" value="1"/>
</dbReference>
<dbReference type="InterPro" id="IPR002213">
    <property type="entry name" value="UDP_glucos_trans"/>
</dbReference>
<dbReference type="Gene3D" id="3.40.50.2000">
    <property type="entry name" value="Glycogen Phosphorylase B"/>
    <property type="match status" value="2"/>
</dbReference>
<organism evidence="3 4">
    <name type="scientific">Trapa incisa</name>
    <dbReference type="NCBI Taxonomy" id="236973"/>
    <lineage>
        <taxon>Eukaryota</taxon>
        <taxon>Viridiplantae</taxon>
        <taxon>Streptophyta</taxon>
        <taxon>Embryophyta</taxon>
        <taxon>Tracheophyta</taxon>
        <taxon>Spermatophyta</taxon>
        <taxon>Magnoliopsida</taxon>
        <taxon>eudicotyledons</taxon>
        <taxon>Gunneridae</taxon>
        <taxon>Pentapetalae</taxon>
        <taxon>rosids</taxon>
        <taxon>malvids</taxon>
        <taxon>Myrtales</taxon>
        <taxon>Lythraceae</taxon>
        <taxon>Trapa</taxon>
    </lineage>
</organism>
<dbReference type="SUPFAM" id="SSF53756">
    <property type="entry name" value="UDP-Glycosyltransferase/glycogen phosphorylase"/>
    <property type="match status" value="1"/>
</dbReference>
<keyword evidence="4" id="KW-1185">Reference proteome</keyword>
<dbReference type="Proteomes" id="UP001345219">
    <property type="component" value="Chromosome 19"/>
</dbReference>
<evidence type="ECO:0000256" key="2">
    <source>
        <dbReference type="ARBA" id="ARBA00022679"/>
    </source>
</evidence>
<dbReference type="CDD" id="cd03784">
    <property type="entry name" value="GT1_Gtf-like"/>
    <property type="match status" value="1"/>
</dbReference>
<dbReference type="PANTHER" id="PTHR48049:SF138">
    <property type="entry name" value="UDP-GLYCOSYLTRANSFERASE 91C1"/>
    <property type="match status" value="1"/>
</dbReference>
<proteinExistence type="inferred from homology"/>
<gene>
    <name evidence="3" type="ORF">SAY87_024480</name>
</gene>
<evidence type="ECO:0000313" key="3">
    <source>
        <dbReference type="EMBL" id="KAK4740892.1"/>
    </source>
</evidence>
<protein>
    <submittedName>
        <fullName evidence="3">Uncharacterized protein</fullName>
    </submittedName>
</protein>
<dbReference type="PANTHER" id="PTHR48049">
    <property type="entry name" value="GLYCOSYLTRANSFERASE"/>
    <property type="match status" value="1"/>
</dbReference>
<reference evidence="3 4" key="1">
    <citation type="journal article" date="2023" name="Hortic Res">
        <title>Pangenome of water caltrop reveals structural variations and asymmetric subgenome divergence after allopolyploidization.</title>
        <authorList>
            <person name="Zhang X."/>
            <person name="Chen Y."/>
            <person name="Wang L."/>
            <person name="Yuan Y."/>
            <person name="Fang M."/>
            <person name="Shi L."/>
            <person name="Lu R."/>
            <person name="Comes H.P."/>
            <person name="Ma Y."/>
            <person name="Chen Y."/>
            <person name="Huang G."/>
            <person name="Zhou Y."/>
            <person name="Zheng Z."/>
            <person name="Qiu Y."/>
        </authorList>
    </citation>
    <scope>NUCLEOTIDE SEQUENCE [LARGE SCALE GENOMIC DNA]</scope>
    <source>
        <tissue evidence="3">Roots</tissue>
    </source>
</reference>
<comment type="caution">
    <text evidence="3">The sequence shown here is derived from an EMBL/GenBank/DDBJ whole genome shotgun (WGS) entry which is preliminary data.</text>
</comment>
<dbReference type="InterPro" id="IPR050481">
    <property type="entry name" value="UDP-glycosyltransf_plant"/>
</dbReference>
<dbReference type="AlphaFoldDB" id="A0AAN7GQ56"/>